<dbReference type="OMA" id="WITVAMY"/>
<dbReference type="InterPro" id="IPR048280">
    <property type="entry name" value="COX6B-like"/>
</dbReference>
<evidence type="ECO:0000256" key="2">
    <source>
        <dbReference type="ARBA" id="ARBA00023128"/>
    </source>
</evidence>
<gene>
    <name evidence="5" type="ORF">KI387_019815</name>
</gene>
<comment type="caution">
    <text evidence="5">The sequence shown here is derived from an EMBL/GenBank/DDBJ whole genome shotgun (WGS) entry which is preliminary data.</text>
</comment>
<keyword evidence="6" id="KW-1185">Reference proteome</keyword>
<evidence type="ECO:0000313" key="5">
    <source>
        <dbReference type="EMBL" id="KAH9318046.1"/>
    </source>
</evidence>
<dbReference type="GO" id="GO:0005739">
    <property type="term" value="C:mitochondrion"/>
    <property type="evidence" value="ECO:0007669"/>
    <property type="project" value="UniProtKB-SubCell"/>
</dbReference>
<comment type="subcellular location">
    <subcellularLocation>
        <location evidence="1">Mitochondrion</location>
    </subcellularLocation>
</comment>
<keyword evidence="2" id="KW-0496">Mitochondrion</keyword>
<keyword evidence="3" id="KW-1015">Disulfide bond</keyword>
<name>A0AA38G7S6_TAXCH</name>
<dbReference type="EMBL" id="JAHRHJ020000004">
    <property type="protein sequence ID" value="KAH9318046.1"/>
    <property type="molecule type" value="Genomic_DNA"/>
</dbReference>
<evidence type="ECO:0000313" key="6">
    <source>
        <dbReference type="Proteomes" id="UP000824469"/>
    </source>
</evidence>
<dbReference type="PANTHER" id="PTHR47445">
    <property type="entry name" value="OS08G0441400 PROTEIN"/>
    <property type="match status" value="1"/>
</dbReference>
<dbReference type="InterPro" id="IPR048282">
    <property type="entry name" value="COA6_pln"/>
</dbReference>
<feature type="region of interest" description="Disordered" evidence="4">
    <location>
        <begin position="1"/>
        <end position="21"/>
    </location>
</feature>
<evidence type="ECO:0000256" key="1">
    <source>
        <dbReference type="ARBA" id="ARBA00004173"/>
    </source>
</evidence>
<dbReference type="Gene3D" id="1.10.10.140">
    <property type="entry name" value="Cytochrome c oxidase, subunit VIb"/>
    <property type="match status" value="1"/>
</dbReference>
<protein>
    <submittedName>
        <fullName evidence="5">Uncharacterized protein</fullName>
    </submittedName>
</protein>
<dbReference type="InterPro" id="IPR036549">
    <property type="entry name" value="CX6/COA6-like_sf"/>
</dbReference>
<proteinExistence type="predicted"/>
<evidence type="ECO:0000256" key="3">
    <source>
        <dbReference type="ARBA" id="ARBA00023157"/>
    </source>
</evidence>
<dbReference type="AlphaFoldDB" id="A0AA38G7S6"/>
<accession>A0AA38G7S6</accession>
<sequence>MGWWGTKTENVEQPQAEEDQDEIQKDVLSAGRNACYKARDMFYACVEKKASSKPTEIASVGLLYPAECKPARAEFEKHCRPTWITVAMYKKRKIDGSVESH</sequence>
<reference evidence="5 6" key="1">
    <citation type="journal article" date="2021" name="Nat. Plants">
        <title>The Taxus genome provides insights into paclitaxel biosynthesis.</title>
        <authorList>
            <person name="Xiong X."/>
            <person name="Gou J."/>
            <person name="Liao Q."/>
            <person name="Li Y."/>
            <person name="Zhou Q."/>
            <person name="Bi G."/>
            <person name="Li C."/>
            <person name="Du R."/>
            <person name="Wang X."/>
            <person name="Sun T."/>
            <person name="Guo L."/>
            <person name="Liang H."/>
            <person name="Lu P."/>
            <person name="Wu Y."/>
            <person name="Zhang Z."/>
            <person name="Ro D.K."/>
            <person name="Shang Y."/>
            <person name="Huang S."/>
            <person name="Yan J."/>
        </authorList>
    </citation>
    <scope>NUCLEOTIDE SEQUENCE [LARGE SCALE GENOMIC DNA]</scope>
    <source>
        <strain evidence="5">Ta-2019</strain>
    </source>
</reference>
<organism evidence="5 6">
    <name type="scientific">Taxus chinensis</name>
    <name type="common">Chinese yew</name>
    <name type="synonym">Taxus wallichiana var. chinensis</name>
    <dbReference type="NCBI Taxonomy" id="29808"/>
    <lineage>
        <taxon>Eukaryota</taxon>
        <taxon>Viridiplantae</taxon>
        <taxon>Streptophyta</taxon>
        <taxon>Embryophyta</taxon>
        <taxon>Tracheophyta</taxon>
        <taxon>Spermatophyta</taxon>
        <taxon>Pinopsida</taxon>
        <taxon>Pinidae</taxon>
        <taxon>Conifers II</taxon>
        <taxon>Cupressales</taxon>
        <taxon>Taxaceae</taxon>
        <taxon>Taxus</taxon>
    </lineage>
</organism>
<feature type="non-terminal residue" evidence="5">
    <location>
        <position position="101"/>
    </location>
</feature>
<evidence type="ECO:0000256" key="4">
    <source>
        <dbReference type="SAM" id="MobiDB-lite"/>
    </source>
</evidence>
<dbReference type="PANTHER" id="PTHR47445:SF1">
    <property type="entry name" value="OS08G0441400 PROTEIN"/>
    <property type="match status" value="1"/>
</dbReference>
<dbReference type="Proteomes" id="UP000824469">
    <property type="component" value="Unassembled WGS sequence"/>
</dbReference>
<dbReference type="Pfam" id="PF02297">
    <property type="entry name" value="COX6B"/>
    <property type="match status" value="1"/>
</dbReference>